<organism evidence="7 8">
    <name type="scientific">Caldanaerobius fijiensis DSM 17918</name>
    <dbReference type="NCBI Taxonomy" id="1121256"/>
    <lineage>
        <taxon>Bacteria</taxon>
        <taxon>Bacillati</taxon>
        <taxon>Bacillota</taxon>
        <taxon>Clostridia</taxon>
        <taxon>Thermoanaerobacterales</taxon>
        <taxon>Thermoanaerobacteraceae</taxon>
        <taxon>Caldanaerobius</taxon>
    </lineage>
</organism>
<dbReference type="GO" id="GO:0009055">
    <property type="term" value="F:electron transfer activity"/>
    <property type="evidence" value="ECO:0007669"/>
    <property type="project" value="InterPro"/>
</dbReference>
<keyword evidence="4" id="KW-0249">Electron transport</keyword>
<evidence type="ECO:0000256" key="4">
    <source>
        <dbReference type="ARBA" id="ARBA00022982"/>
    </source>
</evidence>
<dbReference type="PIRSF" id="PIRSF005243">
    <property type="entry name" value="ROO"/>
    <property type="match status" value="1"/>
</dbReference>
<evidence type="ECO:0000259" key="6">
    <source>
        <dbReference type="PROSITE" id="PS50902"/>
    </source>
</evidence>
<dbReference type="SUPFAM" id="SSF56281">
    <property type="entry name" value="Metallo-hydrolase/oxidoreductase"/>
    <property type="match status" value="1"/>
</dbReference>
<keyword evidence="3" id="KW-0813">Transport</keyword>
<evidence type="ECO:0000256" key="5">
    <source>
        <dbReference type="ARBA" id="ARBA00023004"/>
    </source>
</evidence>
<dbReference type="InterPro" id="IPR036866">
    <property type="entry name" value="RibonucZ/Hydroxyglut_hydro"/>
</dbReference>
<keyword evidence="5" id="KW-0408">Iron</keyword>
<keyword evidence="8" id="KW-1185">Reference proteome</keyword>
<comment type="similarity">
    <text evidence="2">In the N-terminal section; belongs to the zinc metallo-hydrolase group 3 family.</text>
</comment>
<evidence type="ECO:0000313" key="7">
    <source>
        <dbReference type="EMBL" id="SHF46334.1"/>
    </source>
</evidence>
<gene>
    <name evidence="7" type="ORF">SAMN02746089_01959</name>
</gene>
<dbReference type="SUPFAM" id="SSF52218">
    <property type="entry name" value="Flavoproteins"/>
    <property type="match status" value="1"/>
</dbReference>
<dbReference type="SMART" id="SM00849">
    <property type="entry name" value="Lactamase_B"/>
    <property type="match status" value="1"/>
</dbReference>
<dbReference type="PANTHER" id="PTHR32145:SF11">
    <property type="entry name" value="DIFLAVIN FLAVOPROTEIN A 2-RELATED"/>
    <property type="match status" value="1"/>
</dbReference>
<evidence type="ECO:0000313" key="8">
    <source>
        <dbReference type="Proteomes" id="UP000184088"/>
    </source>
</evidence>
<feature type="domain" description="Flavodoxin-like" evidence="6">
    <location>
        <begin position="253"/>
        <end position="392"/>
    </location>
</feature>
<protein>
    <submittedName>
        <fullName evidence="7">Flavorubredoxin</fullName>
    </submittedName>
</protein>
<sequence>MKAFKIKDETTWVGVMDKDLLIFDIVFPLNKGTTYNSYLIKGEKIALIDTVKEPFFDEFFEKIASVVEPAKIDYIIINHTEPDHSGALAKLLERVPEAIVVGSRSAIQFARGITNKEFKSQIVKQGDTIDLGGKTLEFIMAPFLHWPDTMFTYLREDKILFTCDAFGAHYCPEDKDGNMFNDTSGEYFDEFKYYYESIMSPFKPKILEAIDKIKGLDIDIIAPSHGPILRERPWFYVDKYKEWSDDFSNLKDIVVVYASAYTYTAKIADAIVEGMQGEGGVNIKVYNILNSDRSQVISDILKASGVLVGSPTINGDVVKPIWDMLTSLNPLVCKGKYAAAFGSFGWSGEAVPMMEERLKQLKFKVIQPGIRINFKPSTDDIDKCREFGKQFVKQVLSESSSNLGE</sequence>
<evidence type="ECO:0000256" key="1">
    <source>
        <dbReference type="ARBA" id="ARBA00001962"/>
    </source>
</evidence>
<dbReference type="Pfam" id="PF19583">
    <property type="entry name" value="ODP"/>
    <property type="match status" value="1"/>
</dbReference>
<dbReference type="PANTHER" id="PTHR32145">
    <property type="entry name" value="DIFLAVIN FLAVOPROTEIN A 2-RELATED"/>
    <property type="match status" value="1"/>
</dbReference>
<name>A0A1M5BUU4_9THEO</name>
<dbReference type="STRING" id="1121256.SAMN02746089_01959"/>
<dbReference type="Gene3D" id="3.60.15.10">
    <property type="entry name" value="Ribonuclease Z/Hydroxyacylglutathione hydrolase-like"/>
    <property type="match status" value="1"/>
</dbReference>
<dbReference type="GO" id="GO:0016651">
    <property type="term" value="F:oxidoreductase activity, acting on NAD(P)H"/>
    <property type="evidence" value="ECO:0007669"/>
    <property type="project" value="UniProtKB-ARBA"/>
</dbReference>
<dbReference type="InterPro" id="IPR008254">
    <property type="entry name" value="Flavodoxin/NO_synth"/>
</dbReference>
<dbReference type="Proteomes" id="UP000184088">
    <property type="component" value="Unassembled WGS sequence"/>
</dbReference>
<comment type="cofactor">
    <cofactor evidence="1">
        <name>Fe cation</name>
        <dbReference type="ChEBI" id="CHEBI:24875"/>
    </cofactor>
</comment>
<proteinExistence type="inferred from homology"/>
<dbReference type="GO" id="GO:0010181">
    <property type="term" value="F:FMN binding"/>
    <property type="evidence" value="ECO:0007669"/>
    <property type="project" value="InterPro"/>
</dbReference>
<dbReference type="CDD" id="cd07709">
    <property type="entry name" value="flavodiiron_proteins_MBL-fold"/>
    <property type="match status" value="1"/>
</dbReference>
<dbReference type="InterPro" id="IPR045761">
    <property type="entry name" value="ODP_dom"/>
</dbReference>
<dbReference type="Gene3D" id="3.40.50.360">
    <property type="match status" value="1"/>
</dbReference>
<dbReference type="PROSITE" id="PS50902">
    <property type="entry name" value="FLAVODOXIN_LIKE"/>
    <property type="match status" value="1"/>
</dbReference>
<dbReference type="EMBL" id="FQVH01000024">
    <property type="protein sequence ID" value="SHF46334.1"/>
    <property type="molecule type" value="Genomic_DNA"/>
</dbReference>
<dbReference type="InterPro" id="IPR016440">
    <property type="entry name" value="Rubredoxin-O_OxRdtase"/>
</dbReference>
<dbReference type="InterPro" id="IPR029039">
    <property type="entry name" value="Flavoprotein-like_sf"/>
</dbReference>
<accession>A0A1M5BUU4</accession>
<dbReference type="RefSeq" id="WP_200792799.1">
    <property type="nucleotide sequence ID" value="NZ_FQVH01000024.1"/>
</dbReference>
<dbReference type="InterPro" id="IPR001279">
    <property type="entry name" value="Metallo-B-lactamas"/>
</dbReference>
<evidence type="ECO:0000256" key="3">
    <source>
        <dbReference type="ARBA" id="ARBA00022448"/>
    </source>
</evidence>
<evidence type="ECO:0000256" key="2">
    <source>
        <dbReference type="ARBA" id="ARBA00007121"/>
    </source>
</evidence>
<dbReference type="Pfam" id="PF00258">
    <property type="entry name" value="Flavodoxin_1"/>
    <property type="match status" value="1"/>
</dbReference>
<reference evidence="7 8" key="1">
    <citation type="submission" date="2016-11" db="EMBL/GenBank/DDBJ databases">
        <authorList>
            <person name="Jaros S."/>
            <person name="Januszkiewicz K."/>
            <person name="Wedrychowicz H."/>
        </authorList>
    </citation>
    <scope>NUCLEOTIDE SEQUENCE [LARGE SCALE GENOMIC DNA]</scope>
    <source>
        <strain evidence="7 8">DSM 17918</strain>
    </source>
</reference>
<dbReference type="GO" id="GO:0046872">
    <property type="term" value="F:metal ion binding"/>
    <property type="evidence" value="ECO:0007669"/>
    <property type="project" value="InterPro"/>
</dbReference>
<dbReference type="AlphaFoldDB" id="A0A1M5BUU4"/>
<dbReference type="InterPro" id="IPR051285">
    <property type="entry name" value="NADH_oxidoreductase_modular"/>
</dbReference>